<feature type="transmembrane region" description="Helical" evidence="6">
    <location>
        <begin position="438"/>
        <end position="457"/>
    </location>
</feature>
<evidence type="ECO:0000256" key="2">
    <source>
        <dbReference type="ARBA" id="ARBA00009399"/>
    </source>
</evidence>
<feature type="transmembrane region" description="Helical" evidence="6">
    <location>
        <begin position="539"/>
        <end position="558"/>
    </location>
</feature>
<dbReference type="EMBL" id="JAQGLA010000002">
    <property type="protein sequence ID" value="MDA3624231.1"/>
    <property type="molecule type" value="Genomic_DNA"/>
</dbReference>
<feature type="transmembrane region" description="Helical" evidence="6">
    <location>
        <begin position="406"/>
        <end position="426"/>
    </location>
</feature>
<feature type="transmembrane region" description="Helical" evidence="6">
    <location>
        <begin position="96"/>
        <end position="114"/>
    </location>
</feature>
<dbReference type="PANTHER" id="PTHR38459">
    <property type="entry name" value="PROPHAGE BACTOPRENOL-LINKED GLUCOSE TRANSLOCASE HOMOLOG"/>
    <property type="match status" value="1"/>
</dbReference>
<sequence length="820" mass="87631">MRCGTQLGRFALVGGANTTVHCAVYFTLFALVPYLLAHVVATAVATLCSYLLNCRFTFGVPVGARTFVLFPLANLVLIGLSTVAVAVAVAVGVDPVLAPFVGGAAVLPATFFASRAVLTARRGPASGGGAGFGDWPAAAGVGALVAVLSQIPLLVNPSFYFWDDSAAQFLPMWHRLGERLLAGEWPLALDLDSWMGGNLAAEALFGIWNPVHLLDFLLVVWIGDLAVAAAVVKTQFLVVLGVGTFVLCRSHGATRGIASVLGAALPVSGFVLFFQASSWAGGLMGFAWLPWAWWALRTDRVPPVVAWLLCFLCVSAGDPYSVLALCLVFAGLLVERAGDRLRLVLLGVAVGAALPLVYGPVLAASAVGWRSGYEFFNIGQLVPGIGDLLNASLPSFLPQISTFGTFRMSVPATYFAWFAVPLLAWLDWRAIRWRSCAVVLAGCYFLLCLGPSNLWMFRWPLRNVVVLHLAVAVLLAVLLSRGLRTDRFKVRLACSAASLLVGGYLAVAAWPAQAPKHLVSLVVVGGLLLLALRTRMLVAVLHLGTVCVLALQMAWFPANRDVAAYNFPADVRELRAHFAPFGDGTVVQVADRGLVPPEQIASRQAWSQLLFGNMPAAAGTANLVSYTGIGYDALHTELCLGYFGATCPRAYDRLWGPDGLADQLRVEHVVVQRRLREVSVPPDGWRVARRDPEVVVLSRNAPVPWPNGRVSSARDVRVLDDVVQGQTRETVRFAGAGERSELVFARLAWPGYRAEVDGRPVPVGQTGAGLLRVNVPNASSGVLVLSWSPPGFAWYVVLICAGAALAAVLSAPPLARRWGR</sequence>
<comment type="similarity">
    <text evidence="2">Belongs to the GtrA family.</text>
</comment>
<accession>A0ABT4UR84</accession>
<feature type="transmembrane region" description="Helical" evidence="6">
    <location>
        <begin position="260"/>
        <end position="293"/>
    </location>
</feature>
<keyword evidence="4 6" id="KW-1133">Transmembrane helix</keyword>
<evidence type="ECO:0000256" key="4">
    <source>
        <dbReference type="ARBA" id="ARBA00022989"/>
    </source>
</evidence>
<feature type="transmembrane region" description="Helical" evidence="6">
    <location>
        <begin position="343"/>
        <end position="367"/>
    </location>
</feature>
<reference evidence="8 9" key="1">
    <citation type="submission" date="2022-11" db="EMBL/GenBank/DDBJ databases">
        <title>Draft genome sequence of Saccharopolyspora sp. WRP15-2 isolated from rhizosphere soils of wild rice in Thailand.</title>
        <authorList>
            <person name="Duangmal K."/>
            <person name="Kammanee S."/>
            <person name="Muangham S."/>
        </authorList>
    </citation>
    <scope>NUCLEOTIDE SEQUENCE [LARGE SCALE GENOMIC DNA]</scope>
    <source>
        <strain evidence="8 9">WRP15-2</strain>
    </source>
</reference>
<dbReference type="PANTHER" id="PTHR38459:SF1">
    <property type="entry name" value="PROPHAGE BACTOPRENOL-LINKED GLUCOSE TRANSLOCASE HOMOLOG"/>
    <property type="match status" value="1"/>
</dbReference>
<dbReference type="Proteomes" id="UP001210380">
    <property type="component" value="Unassembled WGS sequence"/>
</dbReference>
<feature type="transmembrane region" description="Helical" evidence="6">
    <location>
        <begin position="516"/>
        <end position="532"/>
    </location>
</feature>
<evidence type="ECO:0000259" key="7">
    <source>
        <dbReference type="Pfam" id="PF04138"/>
    </source>
</evidence>
<feature type="transmembrane region" description="Helical" evidence="6">
    <location>
        <begin position="135"/>
        <end position="155"/>
    </location>
</feature>
<feature type="transmembrane region" description="Helical" evidence="6">
    <location>
        <begin position="463"/>
        <end position="480"/>
    </location>
</feature>
<dbReference type="InterPro" id="IPR051401">
    <property type="entry name" value="GtrA_CellWall_Glycosyl"/>
</dbReference>
<dbReference type="Pfam" id="PF04138">
    <property type="entry name" value="GtrA_DPMS_TM"/>
    <property type="match status" value="1"/>
</dbReference>
<evidence type="ECO:0000256" key="1">
    <source>
        <dbReference type="ARBA" id="ARBA00004141"/>
    </source>
</evidence>
<gene>
    <name evidence="8" type="ORF">OU415_02215</name>
</gene>
<dbReference type="InterPro" id="IPR007267">
    <property type="entry name" value="GtrA_DPMS_TM"/>
</dbReference>
<feature type="transmembrane region" description="Helical" evidence="6">
    <location>
        <begin position="492"/>
        <end position="510"/>
    </location>
</feature>
<evidence type="ECO:0000256" key="6">
    <source>
        <dbReference type="SAM" id="Phobius"/>
    </source>
</evidence>
<feature type="transmembrane region" description="Helical" evidence="6">
    <location>
        <begin position="792"/>
        <end position="815"/>
    </location>
</feature>
<proteinExistence type="inferred from homology"/>
<feature type="transmembrane region" description="Helical" evidence="6">
    <location>
        <begin position="305"/>
        <end position="334"/>
    </location>
</feature>
<feature type="transmembrane region" description="Helical" evidence="6">
    <location>
        <begin position="218"/>
        <end position="248"/>
    </location>
</feature>
<name>A0ABT4UR84_9PSEU</name>
<organism evidence="8 9">
    <name type="scientific">Saccharopolyspora oryzae</name>
    <dbReference type="NCBI Taxonomy" id="2997343"/>
    <lineage>
        <taxon>Bacteria</taxon>
        <taxon>Bacillati</taxon>
        <taxon>Actinomycetota</taxon>
        <taxon>Actinomycetes</taxon>
        <taxon>Pseudonocardiales</taxon>
        <taxon>Pseudonocardiaceae</taxon>
        <taxon>Saccharopolyspora</taxon>
    </lineage>
</organism>
<feature type="domain" description="GtrA/DPMS transmembrane" evidence="7">
    <location>
        <begin position="9"/>
        <end position="116"/>
    </location>
</feature>
<protein>
    <submittedName>
        <fullName evidence="8">GtrA family protein</fullName>
    </submittedName>
</protein>
<evidence type="ECO:0000256" key="5">
    <source>
        <dbReference type="ARBA" id="ARBA00023136"/>
    </source>
</evidence>
<keyword evidence="5 6" id="KW-0472">Membrane</keyword>
<keyword evidence="3 6" id="KW-0812">Transmembrane</keyword>
<keyword evidence="9" id="KW-1185">Reference proteome</keyword>
<dbReference type="RefSeq" id="WP_270946795.1">
    <property type="nucleotide sequence ID" value="NZ_JAQGLA010000002.1"/>
</dbReference>
<feature type="transmembrane region" description="Helical" evidence="6">
    <location>
        <begin position="32"/>
        <end position="52"/>
    </location>
</feature>
<evidence type="ECO:0000313" key="9">
    <source>
        <dbReference type="Proteomes" id="UP001210380"/>
    </source>
</evidence>
<comment type="caution">
    <text evidence="8">The sequence shown here is derived from an EMBL/GenBank/DDBJ whole genome shotgun (WGS) entry which is preliminary data.</text>
</comment>
<comment type="subcellular location">
    <subcellularLocation>
        <location evidence="1">Membrane</location>
        <topology evidence="1">Multi-pass membrane protein</topology>
    </subcellularLocation>
</comment>
<evidence type="ECO:0000256" key="3">
    <source>
        <dbReference type="ARBA" id="ARBA00022692"/>
    </source>
</evidence>
<feature type="transmembrane region" description="Helical" evidence="6">
    <location>
        <begin position="64"/>
        <end position="90"/>
    </location>
</feature>
<evidence type="ECO:0000313" key="8">
    <source>
        <dbReference type="EMBL" id="MDA3624231.1"/>
    </source>
</evidence>